<dbReference type="PANTHER" id="PTHR33223:SF10">
    <property type="entry name" value="AMINOTRANSFERASE-LIKE PLANT MOBILE DOMAIN-CONTAINING PROTEIN"/>
    <property type="match status" value="1"/>
</dbReference>
<dbReference type="PANTHER" id="PTHR33223">
    <property type="entry name" value="CCHC-TYPE DOMAIN-CONTAINING PROTEIN"/>
    <property type="match status" value="1"/>
</dbReference>
<feature type="region of interest" description="Disordered" evidence="1">
    <location>
        <begin position="1"/>
        <end position="112"/>
    </location>
</feature>
<protein>
    <recommendedName>
        <fullName evidence="2">Retrotransposon gag domain-containing protein</fullName>
    </recommendedName>
</protein>
<sequence length="296" mass="32431">MDGSSNTPVKDMVRGDGFRSQEIATGGLRGLEMPVVEEEREMEDRVKSQGQQISSMQESLSQILTMLKEKEGEAPEGSGKRTAKGKGRDRDPDSPAPTEGGESDEEEGAGDDSLGFLEEHLKPTYGGAKTHHILQNPLAKSLFKTQVPSNFSSLGLPTYNGSSDPADHLSAFILKMQLINATDADLCKAFPVTFGGHCRTWYTSLPEGIIENFEKFATLFSSNFASQRRRKLTVSALINCKQGGEETLTDFYDRWNAIACEVQGISPSVAAGNLRMSTHSCELRRALIKKEHVLKE</sequence>
<accession>A0AAV2GCT3</accession>
<proteinExistence type="predicted"/>
<evidence type="ECO:0000259" key="2">
    <source>
        <dbReference type="Pfam" id="PF03732"/>
    </source>
</evidence>
<dbReference type="InterPro" id="IPR005162">
    <property type="entry name" value="Retrotrans_gag_dom"/>
</dbReference>
<gene>
    <name evidence="3" type="ORF">LTRI10_LOCUS47161</name>
</gene>
<dbReference type="Proteomes" id="UP001497516">
    <property type="component" value="Chromosome 8"/>
</dbReference>
<evidence type="ECO:0000313" key="3">
    <source>
        <dbReference type="EMBL" id="CAL1407500.1"/>
    </source>
</evidence>
<name>A0AAV2GCT3_9ROSI</name>
<feature type="compositionally biased region" description="Acidic residues" evidence="1">
    <location>
        <begin position="101"/>
        <end position="110"/>
    </location>
</feature>
<feature type="domain" description="Retrotransposon gag" evidence="2">
    <location>
        <begin position="189"/>
        <end position="263"/>
    </location>
</feature>
<dbReference type="Pfam" id="PF03732">
    <property type="entry name" value="Retrotrans_gag"/>
    <property type="match status" value="1"/>
</dbReference>
<evidence type="ECO:0000256" key="1">
    <source>
        <dbReference type="SAM" id="MobiDB-lite"/>
    </source>
</evidence>
<evidence type="ECO:0000313" key="4">
    <source>
        <dbReference type="Proteomes" id="UP001497516"/>
    </source>
</evidence>
<organism evidence="3 4">
    <name type="scientific">Linum trigynum</name>
    <dbReference type="NCBI Taxonomy" id="586398"/>
    <lineage>
        <taxon>Eukaryota</taxon>
        <taxon>Viridiplantae</taxon>
        <taxon>Streptophyta</taxon>
        <taxon>Embryophyta</taxon>
        <taxon>Tracheophyta</taxon>
        <taxon>Spermatophyta</taxon>
        <taxon>Magnoliopsida</taxon>
        <taxon>eudicotyledons</taxon>
        <taxon>Gunneridae</taxon>
        <taxon>Pentapetalae</taxon>
        <taxon>rosids</taxon>
        <taxon>fabids</taxon>
        <taxon>Malpighiales</taxon>
        <taxon>Linaceae</taxon>
        <taxon>Linum</taxon>
    </lineage>
</organism>
<dbReference type="EMBL" id="OZ034821">
    <property type="protein sequence ID" value="CAL1407500.1"/>
    <property type="molecule type" value="Genomic_DNA"/>
</dbReference>
<reference evidence="3 4" key="1">
    <citation type="submission" date="2024-04" db="EMBL/GenBank/DDBJ databases">
        <authorList>
            <person name="Fracassetti M."/>
        </authorList>
    </citation>
    <scope>NUCLEOTIDE SEQUENCE [LARGE SCALE GENOMIC DNA]</scope>
</reference>
<keyword evidence="4" id="KW-1185">Reference proteome</keyword>
<feature type="compositionally biased region" description="Polar residues" evidence="1">
    <location>
        <begin position="48"/>
        <end position="64"/>
    </location>
</feature>
<dbReference type="AlphaFoldDB" id="A0AAV2GCT3"/>